<dbReference type="Proteomes" id="UP000231823">
    <property type="component" value="Chromosome"/>
</dbReference>
<dbReference type="AlphaFoldDB" id="A0A2K8SDF5"/>
<organism evidence="1 2">
    <name type="scientific">Spiroplasma floricola 23-6</name>
    <dbReference type="NCBI Taxonomy" id="1336749"/>
    <lineage>
        <taxon>Bacteria</taxon>
        <taxon>Bacillati</taxon>
        <taxon>Mycoplasmatota</taxon>
        <taxon>Mollicutes</taxon>
        <taxon>Entomoplasmatales</taxon>
        <taxon>Spiroplasmataceae</taxon>
        <taxon>Spiroplasma</taxon>
    </lineage>
</organism>
<dbReference type="OrthoDB" id="9852168at2"/>
<protein>
    <submittedName>
        <fullName evidence="1">Uncharacterized protein</fullName>
    </submittedName>
</protein>
<dbReference type="KEGG" id="sfz:SFLOR_v1c01970"/>
<sequence>MNKSNITRNNYKMFCLIIKDFWFKKDIQGLLDIVTKICFLYKQNKEVWDLYRDYQIIEKLERNQFAVLTFICKDNSFSEIKKEILIISLRYKNSFSNKKKQFKDD</sequence>
<accession>A0A2K8SDF5</accession>
<keyword evidence="2" id="KW-1185">Reference proteome</keyword>
<evidence type="ECO:0000313" key="2">
    <source>
        <dbReference type="Proteomes" id="UP000231823"/>
    </source>
</evidence>
<proteinExistence type="predicted"/>
<evidence type="ECO:0000313" key="1">
    <source>
        <dbReference type="EMBL" id="AUB31258.1"/>
    </source>
</evidence>
<dbReference type="EMBL" id="CP025057">
    <property type="protein sequence ID" value="AUB31258.1"/>
    <property type="molecule type" value="Genomic_DNA"/>
</dbReference>
<reference evidence="1 2" key="1">
    <citation type="submission" date="2017-12" db="EMBL/GenBank/DDBJ databases">
        <title>Complete genome sequence of Spiroplasma floricola 23-6 (ATCC 29989).</title>
        <authorList>
            <person name="Tsai Y.-M."/>
            <person name="Wu P.-S."/>
            <person name="Lo W.-S."/>
            <person name="Kuo C.-H."/>
        </authorList>
    </citation>
    <scope>NUCLEOTIDE SEQUENCE [LARGE SCALE GENOMIC DNA]</scope>
    <source>
        <strain evidence="1 2">23-6</strain>
    </source>
</reference>
<name>A0A2K8SDF5_9MOLU</name>
<gene>
    <name evidence="1" type="ORF">SFLOR_v1c01970</name>
</gene>
<dbReference type="RefSeq" id="WP_100916250.1">
    <property type="nucleotide sequence ID" value="NZ_CP025057.1"/>
</dbReference>